<evidence type="ECO:0000313" key="3">
    <source>
        <dbReference type="Proteomes" id="UP000799444"/>
    </source>
</evidence>
<evidence type="ECO:0000313" key="2">
    <source>
        <dbReference type="EMBL" id="KAF2727018.1"/>
    </source>
</evidence>
<accession>A0A9P4UVP7</accession>
<sequence>MTSNTNNSAPAPASATTPTLTNAAVRTRLVALADEHDAHAWRLAAVPPWWKETFAEQCVRVKKIRWNRACAATIRAFADRHYPCPTTDNPSAKTKPSGYDGPDSIEQFFGIADNLLGAAIDTARQLMLQTDLVAFARRHADTMPNNDQEDWIAYTQASVPSDQIPMIPTERMIELRNAARYHNLSDEKKIIDLTIQQFGLPRKDRLCDWELYKEKYCNSVPGLEGELDLYFCA</sequence>
<evidence type="ECO:0000256" key="1">
    <source>
        <dbReference type="SAM" id="MobiDB-lite"/>
    </source>
</evidence>
<dbReference type="EMBL" id="ML996362">
    <property type="protein sequence ID" value="KAF2727018.1"/>
    <property type="molecule type" value="Genomic_DNA"/>
</dbReference>
<comment type="caution">
    <text evidence="2">The sequence shown here is derived from an EMBL/GenBank/DDBJ whole genome shotgun (WGS) entry which is preliminary data.</text>
</comment>
<dbReference type="AlphaFoldDB" id="A0A9P4UVP7"/>
<organism evidence="2 3">
    <name type="scientific">Polyplosphaeria fusca</name>
    <dbReference type="NCBI Taxonomy" id="682080"/>
    <lineage>
        <taxon>Eukaryota</taxon>
        <taxon>Fungi</taxon>
        <taxon>Dikarya</taxon>
        <taxon>Ascomycota</taxon>
        <taxon>Pezizomycotina</taxon>
        <taxon>Dothideomycetes</taxon>
        <taxon>Pleosporomycetidae</taxon>
        <taxon>Pleosporales</taxon>
        <taxon>Tetraplosphaeriaceae</taxon>
        <taxon>Polyplosphaeria</taxon>
    </lineage>
</organism>
<proteinExistence type="predicted"/>
<name>A0A9P4UVP7_9PLEO</name>
<dbReference type="Proteomes" id="UP000799444">
    <property type="component" value="Unassembled WGS sequence"/>
</dbReference>
<keyword evidence="3" id="KW-1185">Reference proteome</keyword>
<protein>
    <submittedName>
        <fullName evidence="2">Uncharacterized protein</fullName>
    </submittedName>
</protein>
<reference evidence="2" key="1">
    <citation type="journal article" date="2020" name="Stud. Mycol.">
        <title>101 Dothideomycetes genomes: a test case for predicting lifestyles and emergence of pathogens.</title>
        <authorList>
            <person name="Haridas S."/>
            <person name="Albert R."/>
            <person name="Binder M."/>
            <person name="Bloem J."/>
            <person name="Labutti K."/>
            <person name="Salamov A."/>
            <person name="Andreopoulos B."/>
            <person name="Baker S."/>
            <person name="Barry K."/>
            <person name="Bills G."/>
            <person name="Bluhm B."/>
            <person name="Cannon C."/>
            <person name="Castanera R."/>
            <person name="Culley D."/>
            <person name="Daum C."/>
            <person name="Ezra D."/>
            <person name="Gonzalez J."/>
            <person name="Henrissat B."/>
            <person name="Kuo A."/>
            <person name="Liang C."/>
            <person name="Lipzen A."/>
            <person name="Lutzoni F."/>
            <person name="Magnuson J."/>
            <person name="Mondo S."/>
            <person name="Nolan M."/>
            <person name="Ohm R."/>
            <person name="Pangilinan J."/>
            <person name="Park H.-J."/>
            <person name="Ramirez L."/>
            <person name="Alfaro M."/>
            <person name="Sun H."/>
            <person name="Tritt A."/>
            <person name="Yoshinaga Y."/>
            <person name="Zwiers L.-H."/>
            <person name="Turgeon B."/>
            <person name="Goodwin S."/>
            <person name="Spatafora J."/>
            <person name="Crous P."/>
            <person name="Grigoriev I."/>
        </authorList>
    </citation>
    <scope>NUCLEOTIDE SEQUENCE</scope>
    <source>
        <strain evidence="2">CBS 125425</strain>
    </source>
</reference>
<feature type="region of interest" description="Disordered" evidence="1">
    <location>
        <begin position="1"/>
        <end position="20"/>
    </location>
</feature>
<gene>
    <name evidence="2" type="ORF">EJ04DRAFT_570744</name>
</gene>